<dbReference type="GO" id="GO:0005874">
    <property type="term" value="C:microtubule"/>
    <property type="evidence" value="ECO:0007669"/>
    <property type="project" value="UniProtKB-KW"/>
</dbReference>
<comment type="subcellular location">
    <subcellularLocation>
        <location evidence="1">Cytoplasm</location>
        <location evidence="1">Cytoskeleton</location>
    </subcellularLocation>
</comment>
<reference evidence="8 9" key="1">
    <citation type="journal article" date="2023" name="Hortic Res">
        <title>Pangenome of water caltrop reveals structural variations and asymmetric subgenome divergence after allopolyploidization.</title>
        <authorList>
            <person name="Zhang X."/>
            <person name="Chen Y."/>
            <person name="Wang L."/>
            <person name="Yuan Y."/>
            <person name="Fang M."/>
            <person name="Shi L."/>
            <person name="Lu R."/>
            <person name="Comes H.P."/>
            <person name="Ma Y."/>
            <person name="Chen Y."/>
            <person name="Huang G."/>
            <person name="Zhou Y."/>
            <person name="Zheng Z."/>
            <person name="Qiu Y."/>
        </authorList>
    </citation>
    <scope>NUCLEOTIDE SEQUENCE [LARGE SCALE GENOMIC DNA]</scope>
    <source>
        <strain evidence="8">F231</strain>
    </source>
</reference>
<proteinExistence type="inferred from homology"/>
<feature type="compositionally biased region" description="Basic and acidic residues" evidence="6">
    <location>
        <begin position="281"/>
        <end position="309"/>
    </location>
</feature>
<feature type="region of interest" description="Disordered" evidence="6">
    <location>
        <begin position="240"/>
        <end position="353"/>
    </location>
</feature>
<dbReference type="Pfam" id="PF06886">
    <property type="entry name" value="TPX2"/>
    <property type="match status" value="1"/>
</dbReference>
<dbReference type="PANTHER" id="PTHR47067">
    <property type="entry name" value="TPX2 (TARGETING PROTEIN FOR XKLP2) PROTEIN FAMILY-RELATED"/>
    <property type="match status" value="1"/>
</dbReference>
<feature type="compositionally biased region" description="Polar residues" evidence="6">
    <location>
        <begin position="310"/>
        <end position="330"/>
    </location>
</feature>
<evidence type="ECO:0000259" key="7">
    <source>
        <dbReference type="Pfam" id="PF06886"/>
    </source>
</evidence>
<feature type="domain" description="TPX2 C-terminal" evidence="7">
    <location>
        <begin position="348"/>
        <end position="421"/>
    </location>
</feature>
<gene>
    <name evidence="8" type="ORF">SAY86_003024</name>
</gene>
<dbReference type="AlphaFoldDB" id="A0AAN7R312"/>
<keyword evidence="9" id="KW-1185">Reference proteome</keyword>
<evidence type="ECO:0000313" key="9">
    <source>
        <dbReference type="Proteomes" id="UP001346149"/>
    </source>
</evidence>
<evidence type="ECO:0000313" key="8">
    <source>
        <dbReference type="EMBL" id="KAK4786335.1"/>
    </source>
</evidence>
<comment type="caution">
    <text evidence="8">The sequence shown here is derived from an EMBL/GenBank/DDBJ whole genome shotgun (WGS) entry which is preliminary data.</text>
</comment>
<accession>A0AAN7R312</accession>
<dbReference type="EMBL" id="JAXQNO010000013">
    <property type="protein sequence ID" value="KAK4786335.1"/>
    <property type="molecule type" value="Genomic_DNA"/>
</dbReference>
<evidence type="ECO:0000256" key="4">
    <source>
        <dbReference type="ARBA" id="ARBA00022701"/>
    </source>
</evidence>
<evidence type="ECO:0000256" key="1">
    <source>
        <dbReference type="ARBA" id="ARBA00004245"/>
    </source>
</evidence>
<keyword evidence="3" id="KW-0963">Cytoplasm</keyword>
<protein>
    <recommendedName>
        <fullName evidence="7">TPX2 C-terminal domain-containing protein</fullName>
    </recommendedName>
</protein>
<evidence type="ECO:0000256" key="3">
    <source>
        <dbReference type="ARBA" id="ARBA00022490"/>
    </source>
</evidence>
<evidence type="ECO:0000256" key="6">
    <source>
        <dbReference type="SAM" id="MobiDB-lite"/>
    </source>
</evidence>
<dbReference type="Proteomes" id="UP001346149">
    <property type="component" value="Unassembled WGS sequence"/>
</dbReference>
<sequence>MTTHFSLLTFPCWFENLQADSVHSGSISFGKFENEPLCWERRSSFSHNRYLEEVEKCSKPGSVNQKKAYFEAHFRKKILSLDQTGAEHQNTDNDSSESTDNREEVQFMSKDFQFSHFEEVQISSEYDGGESEEINNYVEVSMTAEMPIEIDVTDDTFPTEVSEEAGIFTEQRPGGDEKELEVSSEVISLLQNNDTHENISLTAENHLSPEVVDAIDLKPNKGSPESHPLVVPVRRNVPREIPVVSKKKPSGSITKTLPRTDREKPSQRASSVAIPSVQRVPKQDGRERQRSKVMPESKRVGELKGKKFTESSLPVITSIHTRGDSNTTSPRRTEESKKPEANQKTGAFRFKTDERAEKRKEFYMKLEEKMHMKEAEINQIQERVQKRTEVEIKQFRKSLNFKANPMPSFYHTAEAKHSRKTRLTQLPSESPGPVKQSTLKSQPKSKTGTRSVSSASDATKLTDDPLKATGSISTTAAVNGQRGARTLAGSRKMSDEMQKKGAGRVGMNRTGLVAARGVAS</sequence>
<dbReference type="InterPro" id="IPR044216">
    <property type="entry name" value="WDL7"/>
</dbReference>
<feature type="compositionally biased region" description="Polar residues" evidence="6">
    <location>
        <begin position="435"/>
        <end position="459"/>
    </location>
</feature>
<evidence type="ECO:0000256" key="2">
    <source>
        <dbReference type="ARBA" id="ARBA00005885"/>
    </source>
</evidence>
<dbReference type="PANTHER" id="PTHR47067:SF6">
    <property type="entry name" value="PROTEIN WVD2-LIKE 7"/>
    <property type="match status" value="1"/>
</dbReference>
<dbReference type="InterPro" id="IPR027329">
    <property type="entry name" value="TPX2_C"/>
</dbReference>
<feature type="region of interest" description="Disordered" evidence="6">
    <location>
        <begin position="414"/>
        <end position="509"/>
    </location>
</feature>
<name>A0AAN7R312_TRANT</name>
<organism evidence="8 9">
    <name type="scientific">Trapa natans</name>
    <name type="common">Water chestnut</name>
    <dbReference type="NCBI Taxonomy" id="22666"/>
    <lineage>
        <taxon>Eukaryota</taxon>
        <taxon>Viridiplantae</taxon>
        <taxon>Streptophyta</taxon>
        <taxon>Embryophyta</taxon>
        <taxon>Tracheophyta</taxon>
        <taxon>Spermatophyta</taxon>
        <taxon>Magnoliopsida</taxon>
        <taxon>eudicotyledons</taxon>
        <taxon>Gunneridae</taxon>
        <taxon>Pentapetalae</taxon>
        <taxon>rosids</taxon>
        <taxon>malvids</taxon>
        <taxon>Myrtales</taxon>
        <taxon>Lythraceae</taxon>
        <taxon>Trapa</taxon>
    </lineage>
</organism>
<feature type="compositionally biased region" description="Basic and acidic residues" evidence="6">
    <location>
        <begin position="331"/>
        <end position="341"/>
    </location>
</feature>
<feature type="region of interest" description="Disordered" evidence="6">
    <location>
        <begin position="81"/>
        <end position="101"/>
    </location>
</feature>
<comment type="similarity">
    <text evidence="2">Belongs to the TPX2 family.</text>
</comment>
<evidence type="ECO:0000256" key="5">
    <source>
        <dbReference type="ARBA" id="ARBA00023212"/>
    </source>
</evidence>
<keyword evidence="4" id="KW-0493">Microtubule</keyword>
<keyword evidence="5" id="KW-0206">Cytoskeleton</keyword>
<feature type="compositionally biased region" description="Polar residues" evidence="6">
    <location>
        <begin position="81"/>
        <end position="98"/>
    </location>
</feature>